<accession>Q95XE2</accession>
<evidence type="ECO:0000256" key="2">
    <source>
        <dbReference type="ARBA" id="ARBA00023242"/>
    </source>
</evidence>
<feature type="compositionally biased region" description="Polar residues" evidence="3">
    <location>
        <begin position="550"/>
        <end position="565"/>
    </location>
</feature>
<dbReference type="PANTHER" id="PTHR14571">
    <property type="entry name" value="HISTONE-LYSINE N-METHYLTRANSFERASE SET-26-RELATED"/>
    <property type="match status" value="1"/>
</dbReference>
<evidence type="ECO:0000313" key="4">
    <source>
        <dbReference type="EMBL" id="CCD74427.2"/>
    </source>
</evidence>
<feature type="compositionally biased region" description="Basic residues" evidence="3">
    <location>
        <begin position="604"/>
        <end position="613"/>
    </location>
</feature>
<organism evidence="4 5">
    <name type="scientific">Caenorhabditis elegans</name>
    <dbReference type="NCBI Taxonomy" id="6239"/>
    <lineage>
        <taxon>Eukaryota</taxon>
        <taxon>Metazoa</taxon>
        <taxon>Ecdysozoa</taxon>
        <taxon>Nematoda</taxon>
        <taxon>Chromadorea</taxon>
        <taxon>Rhabditida</taxon>
        <taxon>Rhabditina</taxon>
        <taxon>Rhabditomorpha</taxon>
        <taxon>Rhabditoidea</taxon>
        <taxon>Rhabditidae</taxon>
        <taxon>Peloderinae</taxon>
        <taxon>Caenorhabditis</taxon>
    </lineage>
</organism>
<dbReference type="HOGENOM" id="CLU_445673_0_0_1"/>
<feature type="region of interest" description="Disordered" evidence="3">
    <location>
        <begin position="113"/>
        <end position="137"/>
    </location>
</feature>
<feature type="region of interest" description="Disordered" evidence="3">
    <location>
        <begin position="522"/>
        <end position="613"/>
    </location>
</feature>
<dbReference type="InParanoid" id="Q95XE2"/>
<evidence type="ECO:0000256" key="1">
    <source>
        <dbReference type="ARBA" id="ARBA00004123"/>
    </source>
</evidence>
<dbReference type="AlphaFoldDB" id="Q95XE2"/>
<dbReference type="PaxDb" id="6239-Y73B3A.1"/>
<evidence type="ECO:0000256" key="3">
    <source>
        <dbReference type="SAM" id="MobiDB-lite"/>
    </source>
</evidence>
<keyword evidence="2" id="KW-0539">Nucleus</keyword>
<feature type="compositionally biased region" description="Polar residues" evidence="3">
    <location>
        <begin position="334"/>
        <end position="344"/>
    </location>
</feature>
<keyword evidence="5" id="KW-1185">Reference proteome</keyword>
<dbReference type="AGR" id="WB:WBGene00022203"/>
<dbReference type="KEGG" id="cel:CELE_Y73B3A.1"/>
<dbReference type="SMR" id="Q95XE2"/>
<feature type="compositionally biased region" description="Basic and acidic residues" evidence="3">
    <location>
        <begin position="404"/>
        <end position="420"/>
    </location>
</feature>
<sequence>MADGEHTLPADEELFEQPPPQQQQPEIAEPIVMAQEPIQGVSEDPQASEATHEAPDNYPVDHQMENQEFYQEPQIPEPQQIPQISVFQPAAYNPSNYVAPQQRANNFGEPAAADARPLTEEEQLAAEGPTADTAWIDSDDDTDVEEAILRANFWLPYSDHNYDPPDPADRIILPTEGPFPCIAGLDEDCNIVKQWMPEDAVGPGSPGTQYRRNQQTGGGLPSTSVAPQQQQLPVRHNIQNRPMVAAQPFSIGGNQVEYGGIGGMDSRMQQRGVVRDGPQYRVMNDFGNGLPMRGQLPRNSPAANATAAREDAPEASIPAPAPSPPASRRSVSRTTQPSTSSFATPTEPPAKNQRKRRVVPPKSEPVLSAKRVRATEAKKKAVEKVKEKEKKEQRKPNESGPAPKSEKAVEKAEEKVEKKPKSPQKPPAKPTAQKPPLKKTEEVDGIEREASESSSKKSSVAPEKKNPKKIAFVEYNSRSSRKRKAGECSTPPAVTRRGFIPSTEGEDLENVELSVIPLDDHLSSSNTAPTTTIAPSVGGAPKPTSVVVKSPSTRSRTRGAASQSVDDAPAEHSMSLQGRVLTMFGSTVDAPPPPPPASAETNSRRSRRSTRWN</sequence>
<dbReference type="STRING" id="6239.Y73B3A.1.1"/>
<dbReference type="GeneID" id="180384"/>
<dbReference type="eggNOG" id="KOG1844">
    <property type="taxonomic scope" value="Eukaryota"/>
</dbReference>
<evidence type="ECO:0000313" key="5">
    <source>
        <dbReference type="Proteomes" id="UP000001940"/>
    </source>
</evidence>
<feature type="compositionally biased region" description="Polar residues" evidence="3">
    <location>
        <begin position="206"/>
        <end position="229"/>
    </location>
</feature>
<dbReference type="Proteomes" id="UP000001940">
    <property type="component" value="Chromosome X"/>
</dbReference>
<gene>
    <name evidence="4" type="ORF">CELE_Y73B3A.1</name>
    <name evidence="4 6" type="ORF">Y73B3A.1</name>
</gene>
<dbReference type="Bgee" id="WBGene00022203">
    <property type="expression patterns" value="Expressed in adult organism and 3 other cell types or tissues"/>
</dbReference>
<feature type="region of interest" description="Disordered" evidence="3">
    <location>
        <begin position="1"/>
        <end position="60"/>
    </location>
</feature>
<protein>
    <submittedName>
        <fullName evidence="4">JmjC domain-containing protein</fullName>
    </submittedName>
</protein>
<dbReference type="PeptideAtlas" id="Q95XE2"/>
<feature type="compositionally biased region" description="Basic and acidic residues" evidence="3">
    <location>
        <begin position="438"/>
        <end position="455"/>
    </location>
</feature>
<dbReference type="EMBL" id="BX284606">
    <property type="protein sequence ID" value="CCD74427.2"/>
    <property type="molecule type" value="Genomic_DNA"/>
</dbReference>
<reference evidence="4 5" key="1">
    <citation type="journal article" date="1998" name="Science">
        <title>Genome sequence of the nematode C. elegans: a platform for investigating biology.</title>
        <authorList>
            <consortium name="The C. elegans sequencing consortium"/>
            <person name="Sulson J.E."/>
            <person name="Waterston R."/>
        </authorList>
    </citation>
    <scope>NUCLEOTIDE SEQUENCE [LARGE SCALE GENOMIC DNA]</scope>
    <source>
        <strain evidence="4 5">Bristol N2</strain>
    </source>
</reference>
<dbReference type="PANTHER" id="PTHR14571:SF9">
    <property type="entry name" value="HISTONE-LYSINE N-METHYLTRANSFERASE SET-26-RELATED"/>
    <property type="match status" value="1"/>
</dbReference>
<feature type="compositionally biased region" description="Polar residues" evidence="3">
    <location>
        <begin position="523"/>
        <end position="534"/>
    </location>
</feature>
<comment type="subcellular location">
    <subcellularLocation>
        <location evidence="1">Nucleus</location>
    </subcellularLocation>
</comment>
<dbReference type="UCSC" id="Y73B3A.1">
    <property type="organism name" value="c. elegans"/>
</dbReference>
<dbReference type="FunCoup" id="Q95XE2">
    <property type="interactions" value="356"/>
</dbReference>
<dbReference type="WormBase" id="Y73B3A.1">
    <property type="protein sequence ID" value="CE49462"/>
    <property type="gene ID" value="WBGene00022203"/>
</dbReference>
<feature type="region of interest" description="Disordered" evidence="3">
    <location>
        <begin position="199"/>
        <end position="229"/>
    </location>
</feature>
<feature type="region of interest" description="Disordered" evidence="3">
    <location>
        <begin position="279"/>
        <end position="508"/>
    </location>
</feature>
<feature type="compositionally biased region" description="Basic and acidic residues" evidence="3">
    <location>
        <begin position="373"/>
        <end position="397"/>
    </location>
</feature>
<dbReference type="RefSeq" id="NP_508081.2">
    <property type="nucleotide sequence ID" value="NM_075680.4"/>
</dbReference>
<evidence type="ECO:0000313" key="6">
    <source>
        <dbReference type="WormBase" id="Y73B3A.1"/>
    </source>
</evidence>
<dbReference type="CTD" id="180384"/>
<dbReference type="GO" id="GO:0005634">
    <property type="term" value="C:nucleus"/>
    <property type="evidence" value="ECO:0000318"/>
    <property type="project" value="GO_Central"/>
</dbReference>
<proteinExistence type="predicted"/>
<name>Q95XE2_CAEEL</name>